<evidence type="ECO:0000259" key="4">
    <source>
        <dbReference type="PROSITE" id="PS50851"/>
    </source>
</evidence>
<protein>
    <recommendedName>
        <fullName evidence="4">CheW-like domain-containing protein</fullName>
    </recommendedName>
</protein>
<dbReference type="InterPro" id="IPR036061">
    <property type="entry name" value="CheW-like_dom_sf"/>
</dbReference>
<dbReference type="FunFam" id="2.40.50.180:FF:000002">
    <property type="entry name" value="Chemotaxis protein CheW"/>
    <property type="match status" value="1"/>
</dbReference>
<proteinExistence type="predicted"/>
<dbReference type="InterPro" id="IPR039315">
    <property type="entry name" value="CheW"/>
</dbReference>
<accession>A0A0F9IFQ0</accession>
<dbReference type="Pfam" id="PF01584">
    <property type="entry name" value="CheW"/>
    <property type="match status" value="1"/>
</dbReference>
<dbReference type="GO" id="GO:0005829">
    <property type="term" value="C:cytosol"/>
    <property type="evidence" value="ECO:0007669"/>
    <property type="project" value="TreeGrafter"/>
</dbReference>
<dbReference type="GO" id="GO:0006935">
    <property type="term" value="P:chemotaxis"/>
    <property type="evidence" value="ECO:0007669"/>
    <property type="project" value="UniProtKB-KW"/>
</dbReference>
<keyword evidence="2" id="KW-0963">Cytoplasm</keyword>
<dbReference type="PANTHER" id="PTHR22617">
    <property type="entry name" value="CHEMOTAXIS SENSOR HISTIDINE KINASE-RELATED"/>
    <property type="match status" value="1"/>
</dbReference>
<dbReference type="Gene3D" id="2.30.30.40">
    <property type="entry name" value="SH3 Domains"/>
    <property type="match status" value="1"/>
</dbReference>
<evidence type="ECO:0000256" key="1">
    <source>
        <dbReference type="ARBA" id="ARBA00004496"/>
    </source>
</evidence>
<evidence type="ECO:0000313" key="5">
    <source>
        <dbReference type="EMBL" id="KKM26411.1"/>
    </source>
</evidence>
<dbReference type="PANTHER" id="PTHR22617:SF41">
    <property type="entry name" value="CHEMOTAXIS SIGNAL TRANSDUCTION SYSTEM ADAPTOR PROTEIN CHEW"/>
    <property type="match status" value="1"/>
</dbReference>
<dbReference type="PROSITE" id="PS50851">
    <property type="entry name" value="CHEW"/>
    <property type="match status" value="1"/>
</dbReference>
<name>A0A0F9IFQ0_9ZZZZ</name>
<dbReference type="SUPFAM" id="SSF50341">
    <property type="entry name" value="CheW-like"/>
    <property type="match status" value="1"/>
</dbReference>
<evidence type="ECO:0000256" key="2">
    <source>
        <dbReference type="ARBA" id="ARBA00022490"/>
    </source>
</evidence>
<dbReference type="Gene3D" id="2.40.50.180">
    <property type="entry name" value="CheA-289, Domain 4"/>
    <property type="match status" value="1"/>
</dbReference>
<comment type="subcellular location">
    <subcellularLocation>
        <location evidence="1">Cytoplasm</location>
    </subcellularLocation>
</comment>
<sequence>MNNETSAGVASGTDQRAGQYLTFVLAGEIYGLGILQVREIIGTTDITAVPRTPTFVKGVINLRGRVVPVIDARLKFGMPETEPTDRTCIIVVDVGETDVGLIVDEVSEVVHIPADQIEDAPSFGADVDTRFILGMSKADEEVTILLDLTKVLAGPELAAMAGVASDATSQNEGNE</sequence>
<dbReference type="EMBL" id="LAZR01012516">
    <property type="protein sequence ID" value="KKM26411.1"/>
    <property type="molecule type" value="Genomic_DNA"/>
</dbReference>
<dbReference type="SMART" id="SM00260">
    <property type="entry name" value="CheW"/>
    <property type="match status" value="1"/>
</dbReference>
<dbReference type="GO" id="GO:0007165">
    <property type="term" value="P:signal transduction"/>
    <property type="evidence" value="ECO:0007669"/>
    <property type="project" value="InterPro"/>
</dbReference>
<gene>
    <name evidence="5" type="ORF">LCGC14_1585050</name>
</gene>
<evidence type="ECO:0000256" key="3">
    <source>
        <dbReference type="ARBA" id="ARBA00022500"/>
    </source>
</evidence>
<dbReference type="AlphaFoldDB" id="A0A0F9IFQ0"/>
<dbReference type="InterPro" id="IPR002545">
    <property type="entry name" value="CheW-lke_dom"/>
</dbReference>
<reference evidence="5" key="1">
    <citation type="journal article" date="2015" name="Nature">
        <title>Complex archaea that bridge the gap between prokaryotes and eukaryotes.</title>
        <authorList>
            <person name="Spang A."/>
            <person name="Saw J.H."/>
            <person name="Jorgensen S.L."/>
            <person name="Zaremba-Niedzwiedzka K."/>
            <person name="Martijn J."/>
            <person name="Lind A.E."/>
            <person name="van Eijk R."/>
            <person name="Schleper C."/>
            <person name="Guy L."/>
            <person name="Ettema T.J."/>
        </authorList>
    </citation>
    <scope>NUCLEOTIDE SEQUENCE</scope>
</reference>
<feature type="domain" description="CheW-like" evidence="4">
    <location>
        <begin position="17"/>
        <end position="157"/>
    </location>
</feature>
<organism evidence="5">
    <name type="scientific">marine sediment metagenome</name>
    <dbReference type="NCBI Taxonomy" id="412755"/>
    <lineage>
        <taxon>unclassified sequences</taxon>
        <taxon>metagenomes</taxon>
        <taxon>ecological metagenomes</taxon>
    </lineage>
</organism>
<dbReference type="CDD" id="cd00732">
    <property type="entry name" value="CheW"/>
    <property type="match status" value="1"/>
</dbReference>
<comment type="caution">
    <text evidence="5">The sequence shown here is derived from an EMBL/GenBank/DDBJ whole genome shotgun (WGS) entry which is preliminary data.</text>
</comment>
<keyword evidence="3" id="KW-0145">Chemotaxis</keyword>